<dbReference type="EMBL" id="WEGI01000013">
    <property type="protein sequence ID" value="MQY30248.1"/>
    <property type="molecule type" value="Genomic_DNA"/>
</dbReference>
<dbReference type="RefSeq" id="WP_227838428.1">
    <property type="nucleotide sequence ID" value="NZ_WEGI01000013.1"/>
</dbReference>
<evidence type="ECO:0000313" key="3">
    <source>
        <dbReference type="Proteomes" id="UP000431401"/>
    </source>
</evidence>
<sequence>MTDRTLAAGTLGEVPEADLLEQSVPAYPDAPDEEDTPSDTTVAPQYPLPDAHAIREADDADVLEQSVAVPLADDYDTESGGDYDDAPTGYDNPPTGYEDTEY</sequence>
<feature type="region of interest" description="Disordered" evidence="1">
    <location>
        <begin position="1"/>
        <end position="47"/>
    </location>
</feature>
<dbReference type="AlphaFoldDB" id="A0A7K0DXH9"/>
<evidence type="ECO:0000256" key="1">
    <source>
        <dbReference type="SAM" id="MobiDB-lite"/>
    </source>
</evidence>
<reference evidence="2 3" key="1">
    <citation type="submission" date="2019-10" db="EMBL/GenBank/DDBJ databases">
        <title>Nocardia macrotermitis sp. nov. and Nocardia aurantia sp. nov., isolated from the gut of fungus growing-termite Macrotermes natalensis.</title>
        <authorList>
            <person name="Benndorf R."/>
            <person name="Schwitalla J."/>
            <person name="Martin K."/>
            <person name="De Beer W."/>
            <person name="Kaster A.-K."/>
            <person name="Vollmers J."/>
            <person name="Poulsen M."/>
            <person name="Beemelmanns C."/>
        </authorList>
    </citation>
    <scope>NUCLEOTIDE SEQUENCE [LARGE SCALE GENOMIC DNA]</scope>
    <source>
        <strain evidence="2 3">RB56</strain>
    </source>
</reference>
<protein>
    <recommendedName>
        <fullName evidence="4">DUF5709 domain-containing protein</fullName>
    </recommendedName>
</protein>
<gene>
    <name evidence="2" type="ORF">NRB56_58460</name>
</gene>
<accession>A0A7K0DXH9</accession>
<organism evidence="2 3">
    <name type="scientific">Nocardia aurantia</name>
    <dbReference type="NCBI Taxonomy" id="2585199"/>
    <lineage>
        <taxon>Bacteria</taxon>
        <taxon>Bacillati</taxon>
        <taxon>Actinomycetota</taxon>
        <taxon>Actinomycetes</taxon>
        <taxon>Mycobacteriales</taxon>
        <taxon>Nocardiaceae</taxon>
        <taxon>Nocardia</taxon>
    </lineage>
</organism>
<proteinExistence type="predicted"/>
<evidence type="ECO:0008006" key="4">
    <source>
        <dbReference type="Google" id="ProtNLM"/>
    </source>
</evidence>
<comment type="caution">
    <text evidence="2">The sequence shown here is derived from an EMBL/GenBank/DDBJ whole genome shotgun (WGS) entry which is preliminary data.</text>
</comment>
<dbReference type="Proteomes" id="UP000431401">
    <property type="component" value="Unassembled WGS sequence"/>
</dbReference>
<evidence type="ECO:0000313" key="2">
    <source>
        <dbReference type="EMBL" id="MQY30248.1"/>
    </source>
</evidence>
<name>A0A7K0DXH9_9NOCA</name>
<feature type="compositionally biased region" description="Acidic residues" evidence="1">
    <location>
        <begin position="73"/>
        <end position="85"/>
    </location>
</feature>
<keyword evidence="3" id="KW-1185">Reference proteome</keyword>
<feature type="region of interest" description="Disordered" evidence="1">
    <location>
        <begin position="66"/>
        <end position="102"/>
    </location>
</feature>